<proteinExistence type="predicted"/>
<keyword evidence="1" id="KW-0863">Zinc-finger</keyword>
<keyword evidence="5" id="KW-1185">Reference proteome</keyword>
<reference evidence="4" key="1">
    <citation type="submission" date="2019-07" db="EMBL/GenBank/DDBJ databases">
        <authorList>
            <person name="Dittberner H."/>
        </authorList>
    </citation>
    <scope>NUCLEOTIDE SEQUENCE [LARGE SCALE GENOMIC DNA]</scope>
</reference>
<feature type="region of interest" description="Disordered" evidence="2">
    <location>
        <begin position="389"/>
        <end position="410"/>
    </location>
</feature>
<dbReference type="PANTHER" id="PTHR31150">
    <property type="entry name" value="EXPRESSED PROTEIN"/>
    <property type="match status" value="1"/>
</dbReference>
<dbReference type="InterPro" id="IPR013083">
    <property type="entry name" value="Znf_RING/FYVE/PHD"/>
</dbReference>
<dbReference type="PROSITE" id="PS50089">
    <property type="entry name" value="ZF_RING_2"/>
    <property type="match status" value="1"/>
</dbReference>
<feature type="region of interest" description="Disordered" evidence="2">
    <location>
        <begin position="114"/>
        <end position="149"/>
    </location>
</feature>
<dbReference type="PANTHER" id="PTHR31150:SF26">
    <property type="entry name" value="RING-TYPE DOMAIN-CONTAINING PROTEIN"/>
    <property type="match status" value="1"/>
</dbReference>
<dbReference type="GO" id="GO:0008270">
    <property type="term" value="F:zinc ion binding"/>
    <property type="evidence" value="ECO:0007669"/>
    <property type="project" value="UniProtKB-KW"/>
</dbReference>
<evidence type="ECO:0000313" key="4">
    <source>
        <dbReference type="EMBL" id="VVB08498.1"/>
    </source>
</evidence>
<dbReference type="AlphaFoldDB" id="A0A565C4I9"/>
<organism evidence="4 5">
    <name type="scientific">Arabis nemorensis</name>
    <dbReference type="NCBI Taxonomy" id="586526"/>
    <lineage>
        <taxon>Eukaryota</taxon>
        <taxon>Viridiplantae</taxon>
        <taxon>Streptophyta</taxon>
        <taxon>Embryophyta</taxon>
        <taxon>Tracheophyta</taxon>
        <taxon>Spermatophyta</taxon>
        <taxon>Magnoliopsida</taxon>
        <taxon>eudicotyledons</taxon>
        <taxon>Gunneridae</taxon>
        <taxon>Pentapetalae</taxon>
        <taxon>rosids</taxon>
        <taxon>malvids</taxon>
        <taxon>Brassicales</taxon>
        <taxon>Brassicaceae</taxon>
        <taxon>Arabideae</taxon>
        <taxon>Arabis</taxon>
    </lineage>
</organism>
<evidence type="ECO:0000256" key="2">
    <source>
        <dbReference type="SAM" id="MobiDB-lite"/>
    </source>
</evidence>
<dbReference type="Proteomes" id="UP000489600">
    <property type="component" value="Unassembled WGS sequence"/>
</dbReference>
<evidence type="ECO:0000256" key="1">
    <source>
        <dbReference type="PROSITE-ProRule" id="PRU00175"/>
    </source>
</evidence>
<dbReference type="SUPFAM" id="SSF57850">
    <property type="entry name" value="RING/U-box"/>
    <property type="match status" value="1"/>
</dbReference>
<feature type="compositionally biased region" description="Polar residues" evidence="2">
    <location>
        <begin position="73"/>
        <end position="102"/>
    </location>
</feature>
<keyword evidence="1" id="KW-0862">Zinc</keyword>
<name>A0A565C4I9_9BRAS</name>
<feature type="compositionally biased region" description="Low complexity" evidence="2">
    <location>
        <begin position="389"/>
        <end position="398"/>
    </location>
</feature>
<evidence type="ECO:0000313" key="5">
    <source>
        <dbReference type="Proteomes" id="UP000489600"/>
    </source>
</evidence>
<comment type="caution">
    <text evidence="4">The sequence shown here is derived from an EMBL/GenBank/DDBJ whole genome shotgun (WGS) entry which is preliminary data.</text>
</comment>
<sequence length="422" mass="46519">MGNACCVAARDKMVVPNTSAVENLQRNNVRYSPNWSFRWDNNRGRVAGEDTSLSWLSDGISRNDGSDVKSESAFLSSEGSPLDNFQTQSWQKSPASDQSFSRNASIDTVSEQITQNNASHPSPAKRSLSLASQPSSFSASPLSSQSHLLMPPARSSTLKLTQPPRLSMQASDSQIFGFTSLSRSSATEERLGNESHSGPSDGWSMQAFSEMMAYSRRESCSYDNESLGLRRDKIDHYGNRKSNYQQTCDACSRTLSEKSLLSSQKIFATNELSVAAILACGHVYHSECLEQMTPETDKFDPPCPLCTLGEKKTLKLSEKALRADLDLKAKQNKRLRNRVVDSDDLVMFDHSHKAGPVGGTGHKGKVPKLISSSSLRSYSPKPFLARHFSFGSRSNSSKSPKENHSSTSLRKKGFFWTKSSKL</sequence>
<protein>
    <recommendedName>
        <fullName evidence="3">RING-type domain-containing protein</fullName>
    </recommendedName>
</protein>
<keyword evidence="1" id="KW-0479">Metal-binding</keyword>
<feature type="compositionally biased region" description="Low complexity" evidence="2">
    <location>
        <begin position="127"/>
        <end position="149"/>
    </location>
</feature>
<dbReference type="OrthoDB" id="1938835at2759"/>
<evidence type="ECO:0000259" key="3">
    <source>
        <dbReference type="PROSITE" id="PS50089"/>
    </source>
</evidence>
<dbReference type="Gene3D" id="3.30.40.10">
    <property type="entry name" value="Zinc/RING finger domain, C3HC4 (zinc finger)"/>
    <property type="match status" value="1"/>
</dbReference>
<feature type="domain" description="RING-type" evidence="3">
    <location>
        <begin position="248"/>
        <end position="307"/>
    </location>
</feature>
<feature type="region of interest" description="Disordered" evidence="2">
    <location>
        <begin position="57"/>
        <end position="102"/>
    </location>
</feature>
<accession>A0A565C4I9</accession>
<dbReference type="EMBL" id="CABITT030000006">
    <property type="protein sequence ID" value="VVB08498.1"/>
    <property type="molecule type" value="Genomic_DNA"/>
</dbReference>
<dbReference type="InterPro" id="IPR001841">
    <property type="entry name" value="Znf_RING"/>
</dbReference>
<gene>
    <name evidence="4" type="ORF">ANE_LOCUS18942</name>
</gene>